<evidence type="ECO:0000313" key="3">
    <source>
        <dbReference type="EMBL" id="MDC2237342.1"/>
    </source>
</evidence>
<gene>
    <name evidence="1" type="ORF">BatF92_33680</name>
    <name evidence="2" type="ORF">K0H07_04170</name>
    <name evidence="4" type="ORF">KQP74_23000</name>
    <name evidence="3" type="ORF">PO127_16495</name>
</gene>
<accession>C6IMZ5</accession>
<dbReference type="AlphaFoldDB" id="A0A0P0EX29"/>
<dbReference type="Proteomes" id="UP001200544">
    <property type="component" value="Unassembled WGS sequence"/>
</dbReference>
<dbReference type="Proteomes" id="UP001217776">
    <property type="component" value="Unassembled WGS sequence"/>
</dbReference>
<reference evidence="3" key="4">
    <citation type="submission" date="2022-10" db="EMBL/GenBank/DDBJ databases">
        <title>Human gut microbiome strain richness.</title>
        <authorList>
            <person name="Chen-Liaw A."/>
        </authorList>
    </citation>
    <scope>NUCLEOTIDE SEQUENCE</scope>
    <source>
        <strain evidence="3">1001283st1_A3_1001283B150304_161114</strain>
    </source>
</reference>
<dbReference type="Proteomes" id="UP000500882">
    <property type="component" value="Chromosome"/>
</dbReference>
<evidence type="ECO:0000313" key="2">
    <source>
        <dbReference type="EMBL" id="MCE9236352.1"/>
    </source>
</evidence>
<dbReference type="Proteomes" id="UP001162960">
    <property type="component" value="Chromosome"/>
</dbReference>
<evidence type="ECO:0000313" key="4">
    <source>
        <dbReference type="EMBL" id="UYU90750.1"/>
    </source>
</evidence>
<reference evidence="1 5" key="1">
    <citation type="submission" date="2020-02" db="EMBL/GenBank/DDBJ databases">
        <title>Whole-genome sequencing and comparative analysis of the genomes of Bacteroides thetaiotaomicron and Escherichia coli isolated from a healthy resident in Vietnam.</title>
        <authorList>
            <person name="Mohsin M."/>
            <person name="Tanaka K."/>
            <person name="Kawahara R."/>
            <person name="Kondo S."/>
            <person name="Noguchi H."/>
            <person name="Motooka D."/>
            <person name="Nakamura S."/>
            <person name="Khong D.T."/>
            <person name="Nguyen T.N."/>
            <person name="Tran H.T."/>
            <person name="Yamamoto Y."/>
        </authorList>
    </citation>
    <scope>NUCLEOTIDE SEQUENCE [LARGE SCALE GENOMIC DNA]</scope>
    <source>
        <strain evidence="1 5">F9-2</strain>
    </source>
</reference>
<dbReference type="RefSeq" id="WP_008761044.1">
    <property type="nucleotide sequence ID" value="NZ_AP022660.1"/>
</dbReference>
<dbReference type="EMBL" id="AP022660">
    <property type="protein sequence ID" value="BCA51426.1"/>
    <property type="molecule type" value="Genomic_DNA"/>
</dbReference>
<evidence type="ECO:0000313" key="1">
    <source>
        <dbReference type="EMBL" id="BCA51426.1"/>
    </source>
</evidence>
<dbReference type="GeneID" id="69592035"/>
<reference evidence="4" key="2">
    <citation type="submission" date="2021-06" db="EMBL/GenBank/DDBJ databases">
        <title>Interrogation of the integrated mobile genetic elements in gut-associated Bacteroides with a consensus prediction approach.</title>
        <authorList>
            <person name="Campbell D.E."/>
            <person name="Leigh J.R."/>
            <person name="Kim T."/>
            <person name="England W."/>
            <person name="Whitaker R.J."/>
            <person name="Degnan P.H."/>
        </authorList>
    </citation>
    <scope>NUCLEOTIDE SEQUENCE</scope>
    <source>
        <strain evidence="4">VPI-3443</strain>
    </source>
</reference>
<dbReference type="EMBL" id="JAQNVG010000028">
    <property type="protein sequence ID" value="MDC2237342.1"/>
    <property type="molecule type" value="Genomic_DNA"/>
</dbReference>
<protein>
    <submittedName>
        <fullName evidence="3">Uncharacterized protein</fullName>
    </submittedName>
</protein>
<name>A0A0P0EX29_BACT4</name>
<dbReference type="EMBL" id="JAHYQA010000002">
    <property type="protein sequence ID" value="MCE9236352.1"/>
    <property type="molecule type" value="Genomic_DNA"/>
</dbReference>
<evidence type="ECO:0000313" key="5">
    <source>
        <dbReference type="Proteomes" id="UP000500882"/>
    </source>
</evidence>
<organism evidence="3 6">
    <name type="scientific">Bacteroides thetaiotaomicron</name>
    <dbReference type="NCBI Taxonomy" id="818"/>
    <lineage>
        <taxon>Bacteria</taxon>
        <taxon>Pseudomonadati</taxon>
        <taxon>Bacteroidota</taxon>
        <taxon>Bacteroidia</taxon>
        <taxon>Bacteroidales</taxon>
        <taxon>Bacteroidaceae</taxon>
        <taxon>Bacteroides</taxon>
    </lineage>
</organism>
<proteinExistence type="predicted"/>
<dbReference type="KEGG" id="btho:Btheta7330_00975"/>
<reference evidence="2" key="3">
    <citation type="submission" date="2021-07" db="EMBL/GenBank/DDBJ databases">
        <title>Comparative genomics of Bacteroides fragilis group isolates reveals species-dependent resistance mechanisms and validates clinical tools for resistance prediction.</title>
        <authorList>
            <person name="Wallace M.J."/>
            <person name="Jean S."/>
            <person name="Wallace M.A."/>
            <person name="Carey-Ann B.D."/>
            <person name="Dantas G."/>
        </authorList>
    </citation>
    <scope>NUCLEOTIDE SEQUENCE</scope>
    <source>
        <strain evidence="2">BJH_160</strain>
    </source>
</reference>
<accession>A0A0P0EX29</accession>
<evidence type="ECO:0000313" key="6">
    <source>
        <dbReference type="Proteomes" id="UP001217776"/>
    </source>
</evidence>
<sequence>MAMEIKAIPTLKGKEAEHFVKAADKAYKNQNKQDFSKHVLEARAVLKKAKML</sequence>
<dbReference type="EMBL" id="CP083685">
    <property type="protein sequence ID" value="UYU90750.1"/>
    <property type="molecule type" value="Genomic_DNA"/>
</dbReference>